<dbReference type="InterPro" id="IPR003661">
    <property type="entry name" value="HisK_dim/P_dom"/>
</dbReference>
<organism evidence="18 19">
    <name type="scientific">Pseudosulfitobacter pseudonitzschiae</name>
    <dbReference type="NCBI Taxonomy" id="1402135"/>
    <lineage>
        <taxon>Bacteria</taxon>
        <taxon>Pseudomonadati</taxon>
        <taxon>Pseudomonadota</taxon>
        <taxon>Alphaproteobacteria</taxon>
        <taxon>Rhodobacterales</taxon>
        <taxon>Roseobacteraceae</taxon>
        <taxon>Pseudosulfitobacter</taxon>
    </lineage>
</organism>
<dbReference type="FunFam" id="1.10.287.130:FF:000001">
    <property type="entry name" value="Two-component sensor histidine kinase"/>
    <property type="match status" value="1"/>
</dbReference>
<evidence type="ECO:0000256" key="1">
    <source>
        <dbReference type="ARBA" id="ARBA00000085"/>
    </source>
</evidence>
<keyword evidence="9" id="KW-0902">Two-component regulatory system</keyword>
<dbReference type="AlphaFoldDB" id="A0A073IY63"/>
<dbReference type="Gene3D" id="3.40.50.2300">
    <property type="match status" value="1"/>
</dbReference>
<dbReference type="InterPro" id="IPR004358">
    <property type="entry name" value="Sig_transdc_His_kin-like_C"/>
</dbReference>
<evidence type="ECO:0000256" key="3">
    <source>
        <dbReference type="ARBA" id="ARBA00012438"/>
    </source>
</evidence>
<evidence type="ECO:0000256" key="7">
    <source>
        <dbReference type="ARBA" id="ARBA00022777"/>
    </source>
</evidence>
<evidence type="ECO:0000256" key="11">
    <source>
        <dbReference type="PROSITE-ProRule" id="PRU00169"/>
    </source>
</evidence>
<dbReference type="Gene3D" id="3.30.450.20">
    <property type="entry name" value="PAS domain"/>
    <property type="match status" value="3"/>
</dbReference>
<evidence type="ECO:0000259" key="15">
    <source>
        <dbReference type="PROSITE" id="PS50112"/>
    </source>
</evidence>
<evidence type="ECO:0000256" key="12">
    <source>
        <dbReference type="SAM" id="Phobius"/>
    </source>
</evidence>
<dbReference type="CDD" id="cd00130">
    <property type="entry name" value="PAS"/>
    <property type="match status" value="3"/>
</dbReference>
<dbReference type="CDD" id="cd00156">
    <property type="entry name" value="REC"/>
    <property type="match status" value="1"/>
</dbReference>
<dbReference type="GO" id="GO:0005886">
    <property type="term" value="C:plasma membrane"/>
    <property type="evidence" value="ECO:0007669"/>
    <property type="project" value="TreeGrafter"/>
</dbReference>
<dbReference type="Gene3D" id="1.10.287.130">
    <property type="match status" value="1"/>
</dbReference>
<evidence type="ECO:0000259" key="14">
    <source>
        <dbReference type="PROSITE" id="PS50110"/>
    </source>
</evidence>
<keyword evidence="8 12" id="KW-1133">Transmembrane helix</keyword>
<evidence type="ECO:0000256" key="9">
    <source>
        <dbReference type="ARBA" id="ARBA00023012"/>
    </source>
</evidence>
<dbReference type="PROSITE" id="PS50839">
    <property type="entry name" value="CHASE"/>
    <property type="match status" value="1"/>
</dbReference>
<dbReference type="InterPro" id="IPR000700">
    <property type="entry name" value="PAS-assoc_C"/>
</dbReference>
<dbReference type="InterPro" id="IPR003594">
    <property type="entry name" value="HATPase_dom"/>
</dbReference>
<accession>A0A073IY63</accession>
<dbReference type="InterPro" id="IPR035965">
    <property type="entry name" value="PAS-like_dom_sf"/>
</dbReference>
<dbReference type="SUPFAM" id="SSF52172">
    <property type="entry name" value="CheY-like"/>
    <property type="match status" value="1"/>
</dbReference>
<dbReference type="SUPFAM" id="SSF55874">
    <property type="entry name" value="ATPase domain of HSP90 chaperone/DNA topoisomerase II/histidine kinase"/>
    <property type="match status" value="1"/>
</dbReference>
<dbReference type="Pfam" id="PF03924">
    <property type="entry name" value="CHASE"/>
    <property type="match status" value="1"/>
</dbReference>
<dbReference type="SMART" id="SM00387">
    <property type="entry name" value="HATPase_c"/>
    <property type="match status" value="1"/>
</dbReference>
<evidence type="ECO:0000256" key="10">
    <source>
        <dbReference type="ARBA" id="ARBA00023136"/>
    </source>
</evidence>
<dbReference type="SMART" id="SM00091">
    <property type="entry name" value="PAS"/>
    <property type="match status" value="3"/>
</dbReference>
<keyword evidence="5" id="KW-0808">Transferase</keyword>
<proteinExistence type="predicted"/>
<feature type="domain" description="CHASE" evidence="17">
    <location>
        <begin position="66"/>
        <end position="194"/>
    </location>
</feature>
<dbReference type="PRINTS" id="PR00344">
    <property type="entry name" value="BCTRLSENSOR"/>
</dbReference>
<comment type="subcellular location">
    <subcellularLocation>
        <location evidence="2">Membrane</location>
    </subcellularLocation>
</comment>
<dbReference type="GO" id="GO:0009927">
    <property type="term" value="F:histidine phosphotransfer kinase activity"/>
    <property type="evidence" value="ECO:0007669"/>
    <property type="project" value="TreeGrafter"/>
</dbReference>
<dbReference type="GO" id="GO:0000155">
    <property type="term" value="F:phosphorelay sensor kinase activity"/>
    <property type="evidence" value="ECO:0007669"/>
    <property type="project" value="InterPro"/>
</dbReference>
<evidence type="ECO:0000259" key="16">
    <source>
        <dbReference type="PROSITE" id="PS50113"/>
    </source>
</evidence>
<dbReference type="SMART" id="SM00388">
    <property type="entry name" value="HisKA"/>
    <property type="match status" value="1"/>
</dbReference>
<evidence type="ECO:0000256" key="6">
    <source>
        <dbReference type="ARBA" id="ARBA00022692"/>
    </source>
</evidence>
<dbReference type="Pfam" id="PF02518">
    <property type="entry name" value="HATPase_c"/>
    <property type="match status" value="1"/>
</dbReference>
<feature type="domain" description="PAC" evidence="16">
    <location>
        <begin position="659"/>
        <end position="711"/>
    </location>
</feature>
<feature type="domain" description="PAC" evidence="16">
    <location>
        <begin position="529"/>
        <end position="583"/>
    </location>
</feature>
<evidence type="ECO:0000256" key="8">
    <source>
        <dbReference type="ARBA" id="ARBA00022989"/>
    </source>
</evidence>
<feature type="domain" description="Response regulatory" evidence="14">
    <location>
        <begin position="955"/>
        <end position="1063"/>
    </location>
</feature>
<keyword evidence="6 12" id="KW-0812">Transmembrane</keyword>
<comment type="caution">
    <text evidence="18">The sequence shown here is derived from an EMBL/GenBank/DDBJ whole genome shotgun (WGS) entry which is preliminary data.</text>
</comment>
<evidence type="ECO:0000313" key="19">
    <source>
        <dbReference type="Proteomes" id="UP000027746"/>
    </source>
</evidence>
<keyword evidence="19" id="KW-1185">Reference proteome</keyword>
<dbReference type="InterPro" id="IPR006189">
    <property type="entry name" value="CHASE_dom"/>
</dbReference>
<dbReference type="PANTHER" id="PTHR43047:SF72">
    <property type="entry name" value="OSMOSENSING HISTIDINE PROTEIN KINASE SLN1"/>
    <property type="match status" value="1"/>
</dbReference>
<feature type="transmembrane region" description="Helical" evidence="12">
    <location>
        <begin position="288"/>
        <end position="308"/>
    </location>
</feature>
<dbReference type="PROSITE" id="PS50110">
    <property type="entry name" value="RESPONSE_REGULATORY"/>
    <property type="match status" value="1"/>
</dbReference>
<dbReference type="InterPro" id="IPR000014">
    <property type="entry name" value="PAS"/>
</dbReference>
<keyword evidence="4 11" id="KW-0597">Phosphoprotein</keyword>
<keyword evidence="10 12" id="KW-0472">Membrane</keyword>
<dbReference type="SMART" id="SM00086">
    <property type="entry name" value="PAC"/>
    <property type="match status" value="3"/>
</dbReference>
<dbReference type="Gene3D" id="3.30.450.350">
    <property type="entry name" value="CHASE domain"/>
    <property type="match status" value="1"/>
</dbReference>
<dbReference type="SUPFAM" id="SSF47384">
    <property type="entry name" value="Homodimeric domain of signal transducing histidine kinase"/>
    <property type="match status" value="1"/>
</dbReference>
<feature type="domain" description="PAS" evidence="15">
    <location>
        <begin position="332"/>
        <end position="394"/>
    </location>
</feature>
<dbReference type="EMBL" id="JAMD01000011">
    <property type="protein sequence ID" value="KEJ94674.1"/>
    <property type="molecule type" value="Genomic_DNA"/>
</dbReference>
<dbReference type="InterPro" id="IPR001789">
    <property type="entry name" value="Sig_transdc_resp-reg_receiver"/>
</dbReference>
<dbReference type="Pfam" id="PF00512">
    <property type="entry name" value="HisKA"/>
    <property type="match status" value="1"/>
</dbReference>
<feature type="domain" description="Histidine kinase" evidence="13">
    <location>
        <begin position="715"/>
        <end position="934"/>
    </location>
</feature>
<dbReference type="PANTHER" id="PTHR43047">
    <property type="entry name" value="TWO-COMPONENT HISTIDINE PROTEIN KINASE"/>
    <property type="match status" value="1"/>
</dbReference>
<feature type="modified residue" description="4-aspartylphosphate" evidence="11">
    <location>
        <position position="1003"/>
    </location>
</feature>
<dbReference type="InterPro" id="IPR001610">
    <property type="entry name" value="PAC"/>
</dbReference>
<dbReference type="FunFam" id="3.30.565.10:FF:000006">
    <property type="entry name" value="Sensor histidine kinase WalK"/>
    <property type="match status" value="1"/>
</dbReference>
<dbReference type="PROSITE" id="PS50109">
    <property type="entry name" value="HIS_KIN"/>
    <property type="match status" value="1"/>
</dbReference>
<dbReference type="EC" id="2.7.13.3" evidence="3"/>
<comment type="catalytic activity">
    <reaction evidence="1">
        <text>ATP + protein L-histidine = ADP + protein N-phospho-L-histidine.</text>
        <dbReference type="EC" id="2.7.13.3"/>
    </reaction>
</comment>
<dbReference type="InterPro" id="IPR011006">
    <property type="entry name" value="CheY-like_superfamily"/>
</dbReference>
<name>A0A073IY63_9RHOB</name>
<dbReference type="InterPro" id="IPR042240">
    <property type="entry name" value="CHASE_sf"/>
</dbReference>
<sequence>MRKLDVFLIALFILITISMAMLRYQTSQTAAQQEFVRLSLDGTEALDTRFDSYLHSLTGVAAFIVASDNVTRQEFDSYVKSLKVEDYLPGVLGMGLIEAVPATDMESFMALHAEPGLEPFEIHPKVDTDEHLIISHISPLERNRDALGLDLRFEEARTEALENSRATGKPQMTRRITLVQDEMEQAGFLLVLPVAMPQKAGWSKDLWVYVPFVGPDILADLTPSQGKSYEISVYDGETTDPENLIFDTDPDRKNAGAFSTVLTTSNLGRAWTVVYRSTPAYDALFKKYAHILILIAGTLLTFMLYVALRSTRIRSEAMAEVAEMRARKLNAQEAEKSSILENAVSAVFVLDGDGRVLSANQAALDMFGHDSSELPARAFDTLVQTVEQAEPGDRHNAIGQTKDGRRLLLDVQRNDWLSFDDELRRTIIIHDLTEEIRTQDELKNTKTLYDLALQGAQIGVFDVDLTTGTSDVSDTWCRIMGIEPNTQSMDTQTMDTQSLFMERIHPEDRQILINADVACMRGETERSIAEYRIRFDTPDGVVWRWMKSDAIVVERDENGRATRLIGTQTDVTNLRHSRNALEASEKRFRKVISVAPVSMVMMDDQSNITGVNNAFCTVSGYSEDELMAPMRMADLIPPDGRGPIYKAVAEMVAAGAELYEGEHEVLHSSGELRWCYFRVSWVYDKNEGRYFYVAQVLDITDQKKVEHMKNEFVATVSHELRTPLTSIKGALGLIRATGGDDMPPATQRLMDIATTNVDRLTSIVNDILDLEKISSGEVTFNFENVDMGGLIRDTVDELSPYIRTHLATVEIDLPEVPLEVFADPGRTKQVLVNLLSNACKYSPDNSAVRIKAERLGGVGIVYIQNEGPGIPEHFRVRIFKAFSQADSSDTRAKGGTGLGLNITRQIVKRHGGEIGFESIPNRVTVFWFTCPLAETKALLPPPDAIKPSENRERLKVLHLEDDLDFAEVIHSGLTPVADVSHAKNLAEARKRLKHNDYDVIVLDWTLPDGDASELLDEVYESGKNIRIVALSADGSRRADQRLSANLVKSRTDLAGISASVLGLEAQAS</sequence>
<evidence type="ECO:0000256" key="5">
    <source>
        <dbReference type="ARBA" id="ARBA00022679"/>
    </source>
</evidence>
<dbReference type="SUPFAM" id="SSF55785">
    <property type="entry name" value="PYP-like sensor domain (PAS domain)"/>
    <property type="match status" value="3"/>
</dbReference>
<dbReference type="InterPro" id="IPR005467">
    <property type="entry name" value="His_kinase_dom"/>
</dbReference>
<dbReference type="InterPro" id="IPR036097">
    <property type="entry name" value="HisK_dim/P_sf"/>
</dbReference>
<dbReference type="InterPro" id="IPR013655">
    <property type="entry name" value="PAS_fold_3"/>
</dbReference>
<feature type="domain" description="PAS" evidence="15">
    <location>
        <begin position="584"/>
        <end position="655"/>
    </location>
</feature>
<reference evidence="18 19" key="1">
    <citation type="submission" date="2014-01" db="EMBL/GenBank/DDBJ databases">
        <title>Sulfitobacter sp. H3 (MCCC 1A00686) Genome Sequencing.</title>
        <authorList>
            <person name="Lai Q."/>
            <person name="Hong Z."/>
        </authorList>
    </citation>
    <scope>NUCLEOTIDE SEQUENCE [LARGE SCALE GENOMIC DNA]</scope>
    <source>
        <strain evidence="18 19">H3</strain>
    </source>
</reference>
<gene>
    <name evidence="18" type="ORF">SUH3_05550</name>
</gene>
<keyword evidence="7" id="KW-0418">Kinase</keyword>
<dbReference type="Pfam" id="PF08447">
    <property type="entry name" value="PAS_3"/>
    <property type="match status" value="2"/>
</dbReference>
<dbReference type="NCBIfam" id="TIGR00229">
    <property type="entry name" value="sensory_box"/>
    <property type="match status" value="2"/>
</dbReference>
<evidence type="ECO:0000313" key="18">
    <source>
        <dbReference type="EMBL" id="KEJ94674.1"/>
    </source>
</evidence>
<dbReference type="Proteomes" id="UP000027746">
    <property type="component" value="Unassembled WGS sequence"/>
</dbReference>
<dbReference type="Pfam" id="PF00072">
    <property type="entry name" value="Response_reg"/>
    <property type="match status" value="1"/>
</dbReference>
<dbReference type="InterPro" id="IPR036890">
    <property type="entry name" value="HATPase_C_sf"/>
</dbReference>
<evidence type="ECO:0000256" key="2">
    <source>
        <dbReference type="ARBA" id="ARBA00004370"/>
    </source>
</evidence>
<dbReference type="CDD" id="cd00082">
    <property type="entry name" value="HisKA"/>
    <property type="match status" value="1"/>
</dbReference>
<evidence type="ECO:0000259" key="17">
    <source>
        <dbReference type="PROSITE" id="PS50839"/>
    </source>
</evidence>
<protein>
    <recommendedName>
        <fullName evidence="3">histidine kinase</fullName>
        <ecNumber evidence="3">2.7.13.3</ecNumber>
    </recommendedName>
</protein>
<evidence type="ECO:0000259" key="13">
    <source>
        <dbReference type="PROSITE" id="PS50109"/>
    </source>
</evidence>
<dbReference type="Gene3D" id="3.30.565.10">
    <property type="entry name" value="Histidine kinase-like ATPase, C-terminal domain"/>
    <property type="match status" value="1"/>
</dbReference>
<dbReference type="SMART" id="SM00448">
    <property type="entry name" value="REC"/>
    <property type="match status" value="1"/>
</dbReference>
<dbReference type="Pfam" id="PF13188">
    <property type="entry name" value="PAS_8"/>
    <property type="match status" value="1"/>
</dbReference>
<dbReference type="PROSITE" id="PS50113">
    <property type="entry name" value="PAC"/>
    <property type="match status" value="2"/>
</dbReference>
<evidence type="ECO:0000256" key="4">
    <source>
        <dbReference type="ARBA" id="ARBA00022553"/>
    </source>
</evidence>
<dbReference type="PROSITE" id="PS50112">
    <property type="entry name" value="PAS"/>
    <property type="match status" value="2"/>
</dbReference>
<dbReference type="SMART" id="SM01079">
    <property type="entry name" value="CHASE"/>
    <property type="match status" value="1"/>
</dbReference>